<dbReference type="Gene3D" id="3.30.450.20">
    <property type="entry name" value="PAS domain"/>
    <property type="match status" value="1"/>
</dbReference>
<keyword evidence="6" id="KW-0418">Kinase</keyword>
<organism evidence="13 14">
    <name type="scientific">Candidatus Muproteobacteria bacterium RIFCSPLOWO2_01_FULL_60_18</name>
    <dbReference type="NCBI Taxonomy" id="1817768"/>
    <lineage>
        <taxon>Bacteria</taxon>
        <taxon>Pseudomonadati</taxon>
        <taxon>Pseudomonadota</taxon>
        <taxon>Candidatus Muproteobacteria</taxon>
    </lineage>
</organism>
<keyword evidence="3" id="KW-0597">Phosphoprotein</keyword>
<evidence type="ECO:0000256" key="8">
    <source>
        <dbReference type="ARBA" id="ARBA00023012"/>
    </source>
</evidence>
<evidence type="ECO:0000313" key="14">
    <source>
        <dbReference type="Proteomes" id="UP000179037"/>
    </source>
</evidence>
<dbReference type="AlphaFoldDB" id="A0A1F6TWY4"/>
<dbReference type="GO" id="GO:0005524">
    <property type="term" value="F:ATP binding"/>
    <property type="evidence" value="ECO:0007669"/>
    <property type="project" value="UniProtKB-KW"/>
</dbReference>
<evidence type="ECO:0000256" key="5">
    <source>
        <dbReference type="ARBA" id="ARBA00022741"/>
    </source>
</evidence>
<reference evidence="13 14" key="1">
    <citation type="journal article" date="2016" name="Nat. Commun.">
        <title>Thousands of microbial genomes shed light on interconnected biogeochemical processes in an aquifer system.</title>
        <authorList>
            <person name="Anantharaman K."/>
            <person name="Brown C.T."/>
            <person name="Hug L.A."/>
            <person name="Sharon I."/>
            <person name="Castelle C.J."/>
            <person name="Probst A.J."/>
            <person name="Thomas B.C."/>
            <person name="Singh A."/>
            <person name="Wilkins M.J."/>
            <person name="Karaoz U."/>
            <person name="Brodie E.L."/>
            <person name="Williams K.H."/>
            <person name="Hubbard S.S."/>
            <person name="Banfield J.F."/>
        </authorList>
    </citation>
    <scope>NUCLEOTIDE SEQUENCE [LARGE SCALE GENOMIC DNA]</scope>
</reference>
<gene>
    <name evidence="13" type="ORF">A3A87_01825</name>
</gene>
<keyword evidence="8" id="KW-0902">Two-component regulatory system</keyword>
<comment type="caution">
    <text evidence="13">The sequence shown here is derived from an EMBL/GenBank/DDBJ whole genome shotgun (WGS) entry which is preliminary data.</text>
</comment>
<keyword evidence="5" id="KW-0547">Nucleotide-binding</keyword>
<evidence type="ECO:0000256" key="1">
    <source>
        <dbReference type="ARBA" id="ARBA00000085"/>
    </source>
</evidence>
<dbReference type="PROSITE" id="PS50113">
    <property type="entry name" value="PAC"/>
    <property type="match status" value="1"/>
</dbReference>
<evidence type="ECO:0000256" key="7">
    <source>
        <dbReference type="ARBA" id="ARBA00022840"/>
    </source>
</evidence>
<dbReference type="InterPro" id="IPR004358">
    <property type="entry name" value="Sig_transdc_His_kin-like_C"/>
</dbReference>
<dbReference type="GO" id="GO:0006355">
    <property type="term" value="P:regulation of DNA-templated transcription"/>
    <property type="evidence" value="ECO:0007669"/>
    <property type="project" value="InterPro"/>
</dbReference>
<dbReference type="GO" id="GO:0000155">
    <property type="term" value="F:phosphorelay sensor kinase activity"/>
    <property type="evidence" value="ECO:0007669"/>
    <property type="project" value="InterPro"/>
</dbReference>
<dbReference type="PANTHER" id="PTHR43065">
    <property type="entry name" value="SENSOR HISTIDINE KINASE"/>
    <property type="match status" value="1"/>
</dbReference>
<keyword evidence="7" id="KW-0067">ATP-binding</keyword>
<feature type="coiled-coil region" evidence="9">
    <location>
        <begin position="126"/>
        <end position="171"/>
    </location>
</feature>
<dbReference type="NCBIfam" id="TIGR00229">
    <property type="entry name" value="sensory_box"/>
    <property type="match status" value="1"/>
</dbReference>
<dbReference type="Proteomes" id="UP000179037">
    <property type="component" value="Unassembled WGS sequence"/>
</dbReference>
<dbReference type="SUPFAM" id="SSF55785">
    <property type="entry name" value="PYP-like sensor domain (PAS domain)"/>
    <property type="match status" value="1"/>
</dbReference>
<dbReference type="SUPFAM" id="SSF47384">
    <property type="entry name" value="Homodimeric domain of signal transducing histidine kinase"/>
    <property type="match status" value="1"/>
</dbReference>
<dbReference type="InterPro" id="IPR013767">
    <property type="entry name" value="PAS_fold"/>
</dbReference>
<evidence type="ECO:0000313" key="13">
    <source>
        <dbReference type="EMBL" id="OGI49630.1"/>
    </source>
</evidence>
<dbReference type="InterPro" id="IPR036097">
    <property type="entry name" value="HisK_dim/P_sf"/>
</dbReference>
<dbReference type="InterPro" id="IPR003661">
    <property type="entry name" value="HisK_dim/P_dom"/>
</dbReference>
<dbReference type="InterPro" id="IPR036890">
    <property type="entry name" value="HATPase_C_sf"/>
</dbReference>
<dbReference type="CDD" id="cd00082">
    <property type="entry name" value="HisKA"/>
    <property type="match status" value="1"/>
</dbReference>
<keyword evidence="9" id="KW-0175">Coiled coil</keyword>
<protein>
    <recommendedName>
        <fullName evidence="2">histidine kinase</fullName>
        <ecNumber evidence="2">2.7.13.3</ecNumber>
    </recommendedName>
</protein>
<dbReference type="SMART" id="SM00091">
    <property type="entry name" value="PAS"/>
    <property type="match status" value="1"/>
</dbReference>
<dbReference type="EMBL" id="MFTC01000093">
    <property type="protein sequence ID" value="OGI49630.1"/>
    <property type="molecule type" value="Genomic_DNA"/>
</dbReference>
<dbReference type="Pfam" id="PF00512">
    <property type="entry name" value="HisKA"/>
    <property type="match status" value="1"/>
</dbReference>
<evidence type="ECO:0000256" key="2">
    <source>
        <dbReference type="ARBA" id="ARBA00012438"/>
    </source>
</evidence>
<dbReference type="EC" id="2.7.13.3" evidence="2"/>
<dbReference type="Gene3D" id="3.30.565.10">
    <property type="entry name" value="Histidine kinase-like ATPase, C-terminal domain"/>
    <property type="match status" value="1"/>
</dbReference>
<dbReference type="Gene3D" id="1.10.287.130">
    <property type="match status" value="1"/>
</dbReference>
<evidence type="ECO:0000256" key="3">
    <source>
        <dbReference type="ARBA" id="ARBA00022553"/>
    </source>
</evidence>
<feature type="domain" description="PAC" evidence="12">
    <location>
        <begin position="85"/>
        <end position="135"/>
    </location>
</feature>
<accession>A0A1F6TWY4</accession>
<dbReference type="PROSITE" id="PS50109">
    <property type="entry name" value="HIS_KIN"/>
    <property type="match status" value="1"/>
</dbReference>
<evidence type="ECO:0000256" key="4">
    <source>
        <dbReference type="ARBA" id="ARBA00022679"/>
    </source>
</evidence>
<dbReference type="InterPro" id="IPR000014">
    <property type="entry name" value="PAS"/>
</dbReference>
<dbReference type="InterPro" id="IPR003594">
    <property type="entry name" value="HATPase_dom"/>
</dbReference>
<dbReference type="SMART" id="SM00387">
    <property type="entry name" value="HATPase_c"/>
    <property type="match status" value="1"/>
</dbReference>
<evidence type="ECO:0000259" key="10">
    <source>
        <dbReference type="PROSITE" id="PS50109"/>
    </source>
</evidence>
<dbReference type="STRING" id="1817768.A3A87_01825"/>
<dbReference type="Pfam" id="PF00989">
    <property type="entry name" value="PAS"/>
    <property type="match status" value="1"/>
</dbReference>
<name>A0A1F6TWY4_9PROT</name>
<dbReference type="PRINTS" id="PR00344">
    <property type="entry name" value="BCTRLSENSOR"/>
</dbReference>
<proteinExistence type="predicted"/>
<dbReference type="InterPro" id="IPR005467">
    <property type="entry name" value="His_kinase_dom"/>
</dbReference>
<evidence type="ECO:0000259" key="11">
    <source>
        <dbReference type="PROSITE" id="PS50112"/>
    </source>
</evidence>
<feature type="domain" description="PAS" evidence="11">
    <location>
        <begin position="8"/>
        <end position="61"/>
    </location>
</feature>
<sequence>MTQAGDPRTEIYQLALHAAPCGIMVVGDRGDIQFVNQTLADMFGYSLEELLGKPVEILLPEQHLAAHRRHVENYARRPEPRPMGAGRDLEGVSKDGRRFPVEIGLQPAQTYSGWIVVATLIDITKRKAIEERLRKHEERLEELVAERTWELREAQREKERVLEHLIQAEKMTAVGTLVSGIGHEINNPLYVVLATAEALTDEEDLARCRAYGHEILKQAKDIAETVKNLSQYAQPGARHDLQRVDINASIAGAVRLARRALRDDRIEIKTTTSPAPDILAKPEEIRQVVFNIIRNAIQAIADKGLIEIHTAQEGDWVAVRIQDTGAGIPNEHLKRVFDPFFTTKGPDEGEGLGLYIVHQIVTRYRGTIDVENPAGGGARFVIRFPIADQKNAEEERP</sequence>
<feature type="domain" description="Histidine kinase" evidence="10">
    <location>
        <begin position="180"/>
        <end position="388"/>
    </location>
</feature>
<dbReference type="PANTHER" id="PTHR43065:SF10">
    <property type="entry name" value="PEROXIDE STRESS-ACTIVATED HISTIDINE KINASE MAK3"/>
    <property type="match status" value="1"/>
</dbReference>
<dbReference type="CDD" id="cd00130">
    <property type="entry name" value="PAS"/>
    <property type="match status" value="1"/>
</dbReference>
<evidence type="ECO:0000256" key="6">
    <source>
        <dbReference type="ARBA" id="ARBA00022777"/>
    </source>
</evidence>
<dbReference type="InterPro" id="IPR000700">
    <property type="entry name" value="PAS-assoc_C"/>
</dbReference>
<comment type="catalytic activity">
    <reaction evidence="1">
        <text>ATP + protein L-histidine = ADP + protein N-phospho-L-histidine.</text>
        <dbReference type="EC" id="2.7.13.3"/>
    </reaction>
</comment>
<dbReference type="InterPro" id="IPR035965">
    <property type="entry name" value="PAS-like_dom_sf"/>
</dbReference>
<dbReference type="PROSITE" id="PS50112">
    <property type="entry name" value="PAS"/>
    <property type="match status" value="1"/>
</dbReference>
<dbReference type="Pfam" id="PF02518">
    <property type="entry name" value="HATPase_c"/>
    <property type="match status" value="1"/>
</dbReference>
<dbReference type="SUPFAM" id="SSF55874">
    <property type="entry name" value="ATPase domain of HSP90 chaperone/DNA topoisomerase II/histidine kinase"/>
    <property type="match status" value="1"/>
</dbReference>
<dbReference type="SMART" id="SM00388">
    <property type="entry name" value="HisKA"/>
    <property type="match status" value="1"/>
</dbReference>
<evidence type="ECO:0000256" key="9">
    <source>
        <dbReference type="SAM" id="Coils"/>
    </source>
</evidence>
<evidence type="ECO:0000259" key="12">
    <source>
        <dbReference type="PROSITE" id="PS50113"/>
    </source>
</evidence>
<keyword evidence="4" id="KW-0808">Transferase</keyword>